<organism evidence="2 3">
    <name type="scientific">Candidatus Ordinivivax streblomastigis</name>
    <dbReference type="NCBI Taxonomy" id="2540710"/>
    <lineage>
        <taxon>Bacteria</taxon>
        <taxon>Pseudomonadati</taxon>
        <taxon>Bacteroidota</taxon>
        <taxon>Bacteroidia</taxon>
        <taxon>Bacteroidales</taxon>
        <taxon>Candidatus Ordinivivax</taxon>
    </lineage>
</organism>
<proteinExistence type="predicted"/>
<evidence type="ECO:0008006" key="4">
    <source>
        <dbReference type="Google" id="ProtNLM"/>
    </source>
</evidence>
<evidence type="ECO:0000313" key="2">
    <source>
        <dbReference type="EMBL" id="KAA6302536.1"/>
    </source>
</evidence>
<feature type="chain" id="PRO_5024282556" description="3-keto-disaccharide hydrolase domain-containing protein" evidence="1">
    <location>
        <begin position="19"/>
        <end position="200"/>
    </location>
</feature>
<protein>
    <recommendedName>
        <fullName evidence="4">3-keto-disaccharide hydrolase domain-containing protein</fullName>
    </recommendedName>
</protein>
<evidence type="ECO:0000313" key="3">
    <source>
        <dbReference type="Proteomes" id="UP000324575"/>
    </source>
</evidence>
<name>A0A5M8P2I2_9BACT</name>
<keyword evidence="1" id="KW-0732">Signal</keyword>
<reference evidence="2 3" key="1">
    <citation type="submission" date="2019-03" db="EMBL/GenBank/DDBJ databases">
        <title>Single cell metagenomics reveals metabolic interactions within the superorganism composed of flagellate Streblomastix strix and complex community of Bacteroidetes bacteria on its surface.</title>
        <authorList>
            <person name="Treitli S.C."/>
            <person name="Kolisko M."/>
            <person name="Husnik F."/>
            <person name="Keeling P."/>
            <person name="Hampl V."/>
        </authorList>
    </citation>
    <scope>NUCLEOTIDE SEQUENCE [LARGE SCALE GENOMIC DNA]</scope>
    <source>
        <strain evidence="2">St1</strain>
    </source>
</reference>
<gene>
    <name evidence="2" type="ORF">EZS26_001368</name>
</gene>
<evidence type="ECO:0000256" key="1">
    <source>
        <dbReference type="SAM" id="SignalP"/>
    </source>
</evidence>
<dbReference type="Proteomes" id="UP000324575">
    <property type="component" value="Unassembled WGS sequence"/>
</dbReference>
<dbReference type="EMBL" id="SNRX01000007">
    <property type="protein sequence ID" value="KAA6302536.1"/>
    <property type="molecule type" value="Genomic_DNA"/>
</dbReference>
<dbReference type="AlphaFoldDB" id="A0A5M8P2I2"/>
<accession>A0A5M8P2I2</accession>
<dbReference type="Gene3D" id="2.60.120.560">
    <property type="entry name" value="Exo-inulinase, domain 1"/>
    <property type="match status" value="1"/>
</dbReference>
<comment type="caution">
    <text evidence="2">The sequence shown here is derived from an EMBL/GenBank/DDBJ whole genome shotgun (WGS) entry which is preliminary data.</text>
</comment>
<feature type="signal peptide" evidence="1">
    <location>
        <begin position="1"/>
        <end position="18"/>
    </location>
</feature>
<sequence>MKKILIAVCIFSCTFVNAQDKMVVKETFDSNKFQWDEFYEKDCSAGIQDGYFALQNKKKDYFVRSVAELPINTDNNFKITFKFLVPKLNDEYYFGLVFNYEDENNYSDFLVSEKKYKMSNKVNGTSSISRQNSIILKSGKNKQVIIEIEKKGPKLIFRVDDMEAVSITKKLNFNTFGFLVENENTIKIDEVIIEQQQREE</sequence>